<dbReference type="PRINTS" id="PR00133">
    <property type="entry name" value="GLHYDRLASE3"/>
</dbReference>
<sequence>MTTNMDNTGAPTTAAPRTPSSGTADHGTGPWHDSARTPEDRADALIAAMTLQEKVSQLFGVWVGASDEGGEVAPFQHDMGETVAFDDLLPHGLGQLTRPFGTAPVDPAVGALSLLRTQQRIVRANRFGIPALAHEECLAGFATWGATAYPVPLSWGATFHPELIHEMAAAIGRDMGSVGVHQGLAPVLDVVRDMRWGRVEETIGEDPYLVGTIATAYVRGLESAGVVATLKHFAGYSASRAGRNLAPVAMGARERADVILPPFEMAVRESGVRSVMHAYTDTDGIPSAADGQLLTGLLRDAWGFEGTVVADYFGIPFLKTLHGVVGSLGEAAGAALDAGVDVELPTVKAFGGPLTDAIAQGLVSEELVDRAVRRVLVQKAQLGLLDASWNPVPPALRAAGQADGSAGGTPEALRGTVRLDTRENRKLARRVAEQALVLLSNDGTLPLAAGPGGAPARIAVIGPNAENPTAVLGCYSFPVHVGNRHPGTPSGIELPTLRAACAAEFPHSEIVAAQGVDIDGTDTGGIGEAAELARGADLVIVALGDRAGLFGRGTSGEGCDAENLALPGVQQHLLDALLDTPTPVVVALLAGRPYALGRAVHEAAAIVQSFFPGEEGTRAIASLLSGRTAPSGRLPVSVPSGPGAQPSTYLAARLGHSSEVSSIDPTPAFGFGHGLTYTDFEWSDLDVQCGRASTEGEFALSCTVRNTGVREGVEVVQIYLHQPVASVVQPVQRLVGYVRLDLAPGRAARVNMAIPADLAAFTGREGHRIIEPGDLELRLGTSSTDPRFTVPVTLTGRVRAVDHTRRLHMGVSTALLTEAT</sequence>
<dbReference type="InterPro" id="IPR002772">
    <property type="entry name" value="Glyco_hydro_3_C"/>
</dbReference>
<dbReference type="SMART" id="SM01217">
    <property type="entry name" value="Fn3_like"/>
    <property type="match status" value="1"/>
</dbReference>
<evidence type="ECO:0000256" key="2">
    <source>
        <dbReference type="ARBA" id="ARBA00022801"/>
    </source>
</evidence>
<dbReference type="Pfam" id="PF14310">
    <property type="entry name" value="Fn3-like"/>
    <property type="match status" value="1"/>
</dbReference>
<organism evidence="5 6">
    <name type="scientific">Streptomyces qinglanensis</name>
    <dbReference type="NCBI Taxonomy" id="943816"/>
    <lineage>
        <taxon>Bacteria</taxon>
        <taxon>Bacillati</taxon>
        <taxon>Actinomycetota</taxon>
        <taxon>Actinomycetes</taxon>
        <taxon>Kitasatosporales</taxon>
        <taxon>Streptomycetaceae</taxon>
        <taxon>Streptomyces</taxon>
    </lineage>
</organism>
<dbReference type="Gene3D" id="2.60.40.10">
    <property type="entry name" value="Immunoglobulins"/>
    <property type="match status" value="1"/>
</dbReference>
<feature type="domain" description="Fibronectin type III-like" evidence="4">
    <location>
        <begin position="714"/>
        <end position="783"/>
    </location>
</feature>
<evidence type="ECO:0000259" key="4">
    <source>
        <dbReference type="SMART" id="SM01217"/>
    </source>
</evidence>
<dbReference type="PANTHER" id="PTHR42715:SF10">
    <property type="entry name" value="BETA-GLUCOSIDASE"/>
    <property type="match status" value="1"/>
</dbReference>
<dbReference type="Gene3D" id="3.20.20.300">
    <property type="entry name" value="Glycoside hydrolase, family 3, N-terminal domain"/>
    <property type="match status" value="1"/>
</dbReference>
<accession>A0A1E7K7Y2</accession>
<dbReference type="PANTHER" id="PTHR42715">
    <property type="entry name" value="BETA-GLUCOSIDASE"/>
    <property type="match status" value="1"/>
</dbReference>
<comment type="similarity">
    <text evidence="1">Belongs to the glycosyl hydrolase 3 family.</text>
</comment>
<feature type="region of interest" description="Disordered" evidence="3">
    <location>
        <begin position="1"/>
        <end position="37"/>
    </location>
</feature>
<dbReference type="FunFam" id="3.20.20.300:FF:000011">
    <property type="entry name" value="Glycosyl hydrolase"/>
    <property type="match status" value="1"/>
</dbReference>
<evidence type="ECO:0000313" key="6">
    <source>
        <dbReference type="Proteomes" id="UP000175829"/>
    </source>
</evidence>
<dbReference type="GO" id="GO:0005975">
    <property type="term" value="P:carbohydrate metabolic process"/>
    <property type="evidence" value="ECO:0007669"/>
    <property type="project" value="InterPro"/>
</dbReference>
<comment type="caution">
    <text evidence="5">The sequence shown here is derived from an EMBL/GenBank/DDBJ whole genome shotgun (WGS) entry which is preliminary data.</text>
</comment>
<dbReference type="InterPro" id="IPR050288">
    <property type="entry name" value="Cellulose_deg_GH3"/>
</dbReference>
<dbReference type="AlphaFoldDB" id="A0A1E7K7Y2"/>
<evidence type="ECO:0000256" key="3">
    <source>
        <dbReference type="SAM" id="MobiDB-lite"/>
    </source>
</evidence>
<dbReference type="InterPro" id="IPR017853">
    <property type="entry name" value="GH"/>
</dbReference>
<feature type="compositionally biased region" description="Low complexity" evidence="3">
    <location>
        <begin position="8"/>
        <end position="24"/>
    </location>
</feature>
<reference evidence="5 6" key="1">
    <citation type="journal article" date="2016" name="Front. Microbiol.">
        <title>Comparative Genomics Analysis of Streptomyces Species Reveals Their Adaptation to the Marine Environment and Their Diversity at the Genomic Level.</title>
        <authorList>
            <person name="Tian X."/>
            <person name="Zhang Z."/>
            <person name="Yang T."/>
            <person name="Chen M."/>
            <person name="Li J."/>
            <person name="Chen F."/>
            <person name="Yang J."/>
            <person name="Li W."/>
            <person name="Zhang B."/>
            <person name="Zhang Z."/>
            <person name="Wu J."/>
            <person name="Zhang C."/>
            <person name="Long L."/>
            <person name="Xiao J."/>
        </authorList>
    </citation>
    <scope>NUCLEOTIDE SEQUENCE [LARGE SCALE GENOMIC DNA]</scope>
    <source>
        <strain evidence="5 6">SCSIO M10379</strain>
    </source>
</reference>
<dbReference type="GO" id="GO:0004553">
    <property type="term" value="F:hydrolase activity, hydrolyzing O-glycosyl compounds"/>
    <property type="evidence" value="ECO:0007669"/>
    <property type="project" value="InterPro"/>
</dbReference>
<dbReference type="SUPFAM" id="SSF51445">
    <property type="entry name" value="(Trans)glycosidases"/>
    <property type="match status" value="1"/>
</dbReference>
<dbReference type="Gene3D" id="3.40.50.1700">
    <property type="entry name" value="Glycoside hydrolase family 3 C-terminal domain"/>
    <property type="match status" value="1"/>
</dbReference>
<dbReference type="InterPro" id="IPR013783">
    <property type="entry name" value="Ig-like_fold"/>
</dbReference>
<dbReference type="InterPro" id="IPR036881">
    <property type="entry name" value="Glyco_hydro_3_C_sf"/>
</dbReference>
<name>A0A1E7K7Y2_9ACTN</name>
<dbReference type="InterPro" id="IPR026891">
    <property type="entry name" value="Fn3-like"/>
</dbReference>
<dbReference type="SUPFAM" id="SSF52279">
    <property type="entry name" value="Beta-D-glucan exohydrolase, C-terminal domain"/>
    <property type="match status" value="1"/>
</dbReference>
<dbReference type="InterPro" id="IPR036962">
    <property type="entry name" value="Glyco_hydro_3_N_sf"/>
</dbReference>
<dbReference type="EMBL" id="LJGV01000022">
    <property type="protein sequence ID" value="OEU99946.1"/>
    <property type="molecule type" value="Genomic_DNA"/>
</dbReference>
<evidence type="ECO:0000313" key="5">
    <source>
        <dbReference type="EMBL" id="OEU99946.1"/>
    </source>
</evidence>
<dbReference type="InterPro" id="IPR001764">
    <property type="entry name" value="Glyco_hydro_3_N"/>
</dbReference>
<dbReference type="Pfam" id="PF01915">
    <property type="entry name" value="Glyco_hydro_3_C"/>
    <property type="match status" value="1"/>
</dbReference>
<protein>
    <submittedName>
        <fullName evidence="5">Beta-glucosidase</fullName>
    </submittedName>
</protein>
<gene>
    <name evidence="5" type="ORF">AN217_21525</name>
</gene>
<dbReference type="Proteomes" id="UP000175829">
    <property type="component" value="Unassembled WGS sequence"/>
</dbReference>
<keyword evidence="2" id="KW-0378">Hydrolase</keyword>
<proteinExistence type="inferred from homology"/>
<evidence type="ECO:0000256" key="1">
    <source>
        <dbReference type="ARBA" id="ARBA00005336"/>
    </source>
</evidence>
<dbReference type="RefSeq" id="WP_069992623.1">
    <property type="nucleotide sequence ID" value="NZ_LJGV01000022.1"/>
</dbReference>
<dbReference type="PATRIC" id="fig|943816.4.peg.3844"/>
<dbReference type="Pfam" id="PF00933">
    <property type="entry name" value="Glyco_hydro_3"/>
    <property type="match status" value="1"/>
</dbReference>